<dbReference type="AlphaFoldDB" id="A0A9D9GQE3"/>
<dbReference type="Proteomes" id="UP000823631">
    <property type="component" value="Unassembled WGS sequence"/>
</dbReference>
<feature type="coiled-coil region" evidence="11">
    <location>
        <begin position="568"/>
        <end position="629"/>
    </location>
</feature>
<evidence type="ECO:0000256" key="8">
    <source>
        <dbReference type="ARBA" id="ARBA00023204"/>
    </source>
</evidence>
<dbReference type="InterPro" id="IPR003593">
    <property type="entry name" value="AAA+_ATPase"/>
</dbReference>
<dbReference type="GO" id="GO:0016887">
    <property type="term" value="F:ATP hydrolysis activity"/>
    <property type="evidence" value="ECO:0007669"/>
    <property type="project" value="UniProtKB-UniRule"/>
</dbReference>
<dbReference type="PANTHER" id="PTHR42855:SF1">
    <property type="entry name" value="ABC TRANSPORTER DOMAIN-CONTAINING PROTEIN"/>
    <property type="match status" value="1"/>
</dbReference>
<gene>
    <name evidence="11" type="primary">uup</name>
    <name evidence="14" type="ORF">IAB19_06540</name>
</gene>
<evidence type="ECO:0000313" key="15">
    <source>
        <dbReference type="Proteomes" id="UP000823631"/>
    </source>
</evidence>
<dbReference type="EC" id="3.6.1.-" evidence="11"/>
<evidence type="ECO:0000259" key="13">
    <source>
        <dbReference type="PROSITE" id="PS50893"/>
    </source>
</evidence>
<keyword evidence="1 11" id="KW-0963">Cytoplasm</keyword>
<dbReference type="CDD" id="cd03221">
    <property type="entry name" value="ABCF_EF-3"/>
    <property type="match status" value="2"/>
</dbReference>
<evidence type="ECO:0000256" key="3">
    <source>
        <dbReference type="ARBA" id="ARBA00022741"/>
    </source>
</evidence>
<keyword evidence="11" id="KW-0175">Coiled coil</keyword>
<proteinExistence type="inferred from homology"/>
<dbReference type="PROSITE" id="PS00211">
    <property type="entry name" value="ABC_TRANSPORTER_1"/>
    <property type="match status" value="2"/>
</dbReference>
<dbReference type="Gene3D" id="3.40.50.300">
    <property type="entry name" value="P-loop containing nucleotide triphosphate hydrolases"/>
    <property type="match status" value="2"/>
</dbReference>
<dbReference type="InterPro" id="IPR017871">
    <property type="entry name" value="ABC_transporter-like_CS"/>
</dbReference>
<dbReference type="GO" id="GO:0043022">
    <property type="term" value="F:ribosome binding"/>
    <property type="evidence" value="ECO:0007669"/>
    <property type="project" value="UniProtKB-UniRule"/>
</dbReference>
<evidence type="ECO:0000256" key="2">
    <source>
        <dbReference type="ARBA" id="ARBA00022737"/>
    </source>
</evidence>
<dbReference type="HAMAP" id="MF_00848">
    <property type="entry name" value="Uup"/>
    <property type="match status" value="1"/>
</dbReference>
<dbReference type="InterPro" id="IPR032524">
    <property type="entry name" value="ABC_tran_C"/>
</dbReference>
<dbReference type="InterPro" id="IPR003439">
    <property type="entry name" value="ABC_transporter-like_ATP-bd"/>
</dbReference>
<dbReference type="InterPro" id="IPR037118">
    <property type="entry name" value="Val-tRNA_synth_C_sf"/>
</dbReference>
<evidence type="ECO:0000256" key="4">
    <source>
        <dbReference type="ARBA" id="ARBA00022763"/>
    </source>
</evidence>
<reference evidence="14" key="2">
    <citation type="journal article" date="2021" name="PeerJ">
        <title>Extensive microbial diversity within the chicken gut microbiome revealed by metagenomics and culture.</title>
        <authorList>
            <person name="Gilroy R."/>
            <person name="Ravi A."/>
            <person name="Getino M."/>
            <person name="Pursley I."/>
            <person name="Horton D.L."/>
            <person name="Alikhan N.F."/>
            <person name="Baker D."/>
            <person name="Gharbi K."/>
            <person name="Hall N."/>
            <person name="Watson M."/>
            <person name="Adriaenssens E.M."/>
            <person name="Foster-Nyarko E."/>
            <person name="Jarju S."/>
            <person name="Secka A."/>
            <person name="Antonio M."/>
            <person name="Oren A."/>
            <person name="Chaudhuri R.R."/>
            <person name="La Ragione R."/>
            <person name="Hildebrand F."/>
            <person name="Pallen M.J."/>
        </authorList>
    </citation>
    <scope>NUCLEOTIDE SEQUENCE</scope>
    <source>
        <strain evidence="14">17213</strain>
    </source>
</reference>
<comment type="similarity">
    <text evidence="10 11">Belongs to the ABC transporter superfamily. ABCF family. Uup subfamily.</text>
</comment>
<dbReference type="Pfam" id="PF00005">
    <property type="entry name" value="ABC_tran"/>
    <property type="match status" value="2"/>
</dbReference>
<dbReference type="SMART" id="SM00382">
    <property type="entry name" value="AAA"/>
    <property type="match status" value="2"/>
</dbReference>
<keyword evidence="6 11" id="KW-0067">ATP-binding</keyword>
<dbReference type="PROSITE" id="PS50893">
    <property type="entry name" value="ABC_TRANSPORTER_2"/>
    <property type="match status" value="2"/>
</dbReference>
<dbReference type="InterPro" id="IPR027417">
    <property type="entry name" value="P-loop_NTPase"/>
</dbReference>
<evidence type="ECO:0000256" key="7">
    <source>
        <dbReference type="ARBA" id="ARBA00023125"/>
    </source>
</evidence>
<dbReference type="SUPFAM" id="SSF52540">
    <property type="entry name" value="P-loop containing nucleoside triphosphate hydrolases"/>
    <property type="match status" value="2"/>
</dbReference>
<feature type="binding site" evidence="11">
    <location>
        <begin position="340"/>
        <end position="347"/>
    </location>
    <ligand>
        <name>ATP</name>
        <dbReference type="ChEBI" id="CHEBI:30616"/>
        <label>2</label>
    </ligand>
</feature>
<dbReference type="FunFam" id="3.40.50.300:FF:000309">
    <property type="entry name" value="ABC transporter ATP-binding protein"/>
    <property type="match status" value="1"/>
</dbReference>
<dbReference type="InterPro" id="IPR032781">
    <property type="entry name" value="ABC_tran_Xtn"/>
</dbReference>
<comment type="subcellular location">
    <subcellularLocation>
        <location evidence="11">Cytoplasm</location>
    </subcellularLocation>
    <text evidence="11">Associates with ribosomes.</text>
</comment>
<comment type="function">
    <text evidence="11">Probably plays a role in ribosome assembly or function. May be involved in resolution of branched DNA intermediates that result from template switching in postreplication gaps. Binds DNA and has ATPase activity.</text>
</comment>
<evidence type="ECO:0000256" key="12">
    <source>
        <dbReference type="SAM" id="MobiDB-lite"/>
    </source>
</evidence>
<dbReference type="Pfam" id="PF16326">
    <property type="entry name" value="ABC_tran_CTD"/>
    <property type="match status" value="1"/>
</dbReference>
<evidence type="ECO:0000256" key="6">
    <source>
        <dbReference type="ARBA" id="ARBA00022840"/>
    </source>
</evidence>
<feature type="domain" description="ABC transporter" evidence="13">
    <location>
        <begin position="1"/>
        <end position="241"/>
    </location>
</feature>
<keyword evidence="2 11" id="KW-0677">Repeat</keyword>
<organism evidence="14 15">
    <name type="scientific">Candidatus Avisuccinivibrio stercorigallinarum</name>
    <dbReference type="NCBI Taxonomy" id="2840704"/>
    <lineage>
        <taxon>Bacteria</taxon>
        <taxon>Pseudomonadati</taxon>
        <taxon>Pseudomonadota</taxon>
        <taxon>Gammaproteobacteria</taxon>
        <taxon>Aeromonadales</taxon>
        <taxon>Succinivibrionaceae</taxon>
        <taxon>Succinivibrionaceae incertae sedis</taxon>
        <taxon>Candidatus Avisuccinivibrio</taxon>
    </lineage>
</organism>
<protein>
    <recommendedName>
        <fullName evidence="11">ATP-binding protein Uup</fullName>
        <ecNumber evidence="11">3.6.1.-</ecNumber>
    </recommendedName>
</protein>
<reference evidence="14" key="1">
    <citation type="submission" date="2020-10" db="EMBL/GenBank/DDBJ databases">
        <authorList>
            <person name="Gilroy R."/>
        </authorList>
    </citation>
    <scope>NUCLEOTIDE SEQUENCE</scope>
    <source>
        <strain evidence="14">17213</strain>
    </source>
</reference>
<keyword evidence="3 11" id="KW-0547">Nucleotide-binding</keyword>
<comment type="caution">
    <text evidence="14">The sequence shown here is derived from an EMBL/GenBank/DDBJ whole genome shotgun (WGS) entry which is preliminary data.</text>
</comment>
<evidence type="ECO:0000256" key="9">
    <source>
        <dbReference type="ARBA" id="ARBA00049360"/>
    </source>
</evidence>
<keyword evidence="8 11" id="KW-0234">DNA repair</keyword>
<dbReference type="GO" id="GO:0005737">
    <property type="term" value="C:cytoplasm"/>
    <property type="evidence" value="ECO:0007669"/>
    <property type="project" value="UniProtKB-SubCell"/>
</dbReference>
<evidence type="ECO:0000256" key="1">
    <source>
        <dbReference type="ARBA" id="ARBA00022490"/>
    </source>
</evidence>
<evidence type="ECO:0000256" key="11">
    <source>
        <dbReference type="HAMAP-Rule" id="MF_00848"/>
    </source>
</evidence>
<dbReference type="Pfam" id="PF12848">
    <property type="entry name" value="ABC_tran_Xtn"/>
    <property type="match status" value="1"/>
</dbReference>
<dbReference type="InterPro" id="IPR043686">
    <property type="entry name" value="Uup"/>
</dbReference>
<dbReference type="EMBL" id="JADINH010000138">
    <property type="protein sequence ID" value="MBO8416017.1"/>
    <property type="molecule type" value="Genomic_DNA"/>
</dbReference>
<evidence type="ECO:0000256" key="10">
    <source>
        <dbReference type="ARBA" id="ARBA00061478"/>
    </source>
</evidence>
<feature type="domain" description="ABC transporter" evidence="13">
    <location>
        <begin position="308"/>
        <end position="545"/>
    </location>
</feature>
<keyword evidence="5 11" id="KW-0378">Hydrolase</keyword>
<feature type="region of interest" description="Disordered" evidence="12">
    <location>
        <begin position="525"/>
        <end position="555"/>
    </location>
</feature>
<dbReference type="Gene3D" id="1.10.287.380">
    <property type="entry name" value="Valyl-tRNA synthetase, C-terminal domain"/>
    <property type="match status" value="1"/>
</dbReference>
<keyword evidence="7 11" id="KW-0238">DNA-binding</keyword>
<dbReference type="InterPro" id="IPR051309">
    <property type="entry name" value="ABCF_ATPase"/>
</dbReference>
<evidence type="ECO:0000256" key="5">
    <source>
        <dbReference type="ARBA" id="ARBA00022801"/>
    </source>
</evidence>
<feature type="binding site" evidence="11">
    <location>
        <begin position="36"/>
        <end position="43"/>
    </location>
    <ligand>
        <name>ATP</name>
        <dbReference type="ChEBI" id="CHEBI:30616"/>
        <label>1</label>
    </ligand>
</feature>
<name>A0A9D9GQE3_9GAMM</name>
<accession>A0A9D9GQE3</accession>
<dbReference type="GO" id="GO:0006281">
    <property type="term" value="P:DNA repair"/>
    <property type="evidence" value="ECO:0007669"/>
    <property type="project" value="UniProtKB-KW"/>
</dbReference>
<evidence type="ECO:0000313" key="14">
    <source>
        <dbReference type="EMBL" id="MBO8416017.1"/>
    </source>
</evidence>
<dbReference type="PANTHER" id="PTHR42855">
    <property type="entry name" value="ABC TRANSPORTER ATP-BINDING SUBUNIT"/>
    <property type="match status" value="1"/>
</dbReference>
<keyword evidence="4 11" id="KW-0227">DNA damage</keyword>
<comment type="catalytic activity">
    <reaction evidence="9 11">
        <text>ATP + H2O = ADP + phosphate + H(+)</text>
        <dbReference type="Rhea" id="RHEA:13065"/>
        <dbReference type="ChEBI" id="CHEBI:15377"/>
        <dbReference type="ChEBI" id="CHEBI:15378"/>
        <dbReference type="ChEBI" id="CHEBI:30616"/>
        <dbReference type="ChEBI" id="CHEBI:43474"/>
        <dbReference type="ChEBI" id="CHEBI:456216"/>
    </reaction>
</comment>
<sequence>MAIISMLKGRLAYGDLPLLQDADFALDEGERICLVGRNGSGKSSLLKVLAGLNQLDDGRLIIRQGLKVVRLDQDPPLSLHGTAYAMAAAAIPVVGEALSKIARGEDADGSLAAFVEKHDGWKYDGIICKVLNKMEIEPDTPLESLSGGWRRKVALAAALVCEPEVLLLDEPTNHLDIETIAWLEDWLLNFPGTLMFVSHDRAFADNIATRIVELDRGKLYSYPGNFEEYLRLRDERLRKEELANKEFDRILAEEEAWIRRGVKARLARNEGRVRNLEDLRRQRRERRDRQGRAIMQISEADRSGNIVFELTDLKIAFDGKPLINDFSATVMRQDRIGIVGPNGCGKTTLIKAMLGLFEDYRGKVRRGTNVQYQYFDQYHEKLNLQKSVADNVAEGRRDVIINGKTRHVISYLGDFLFTGRRARSPASVLSGGEKNRLLLARMFARPCNVLVMDEPTNDLDLETLELLEELIASFEGTVIVISHDRRFIDKVATETWVFDGKGGIETVVGGWSDVLAYYKRRENEERNKKNALPPKGQAKTQPVEAAAPKSAEARPAKGGISFTELHELEKLPALIESLESELAKLDARAADPKLYASGGDEVKKVLSERDALQRKLDETYARWELLEEKKNHA</sequence>
<dbReference type="GO" id="GO:0005524">
    <property type="term" value="F:ATP binding"/>
    <property type="evidence" value="ECO:0007669"/>
    <property type="project" value="UniProtKB-UniRule"/>
</dbReference>
<dbReference type="FunFam" id="3.40.50.300:FF:000011">
    <property type="entry name" value="Putative ABC transporter ATP-binding component"/>
    <property type="match status" value="1"/>
</dbReference>
<dbReference type="GO" id="GO:0003677">
    <property type="term" value="F:DNA binding"/>
    <property type="evidence" value="ECO:0007669"/>
    <property type="project" value="UniProtKB-UniRule"/>
</dbReference>